<protein>
    <submittedName>
        <fullName evidence="1">Alkaline phosphatase family protein</fullName>
    </submittedName>
</protein>
<organism evidence="1 2">
    <name type="scientific">Heliobacterium mobile</name>
    <name type="common">Heliobacillus mobilis</name>
    <dbReference type="NCBI Taxonomy" id="28064"/>
    <lineage>
        <taxon>Bacteria</taxon>
        <taxon>Bacillati</taxon>
        <taxon>Bacillota</taxon>
        <taxon>Clostridia</taxon>
        <taxon>Eubacteriales</taxon>
        <taxon>Heliobacteriaceae</taxon>
        <taxon>Heliobacterium</taxon>
    </lineage>
</organism>
<dbReference type="EMBL" id="WNKU01000001">
    <property type="protein sequence ID" value="MTV47620.1"/>
    <property type="molecule type" value="Genomic_DNA"/>
</dbReference>
<dbReference type="Gene3D" id="3.40.720.10">
    <property type="entry name" value="Alkaline Phosphatase, subunit A"/>
    <property type="match status" value="1"/>
</dbReference>
<evidence type="ECO:0000313" key="1">
    <source>
        <dbReference type="EMBL" id="MTV47620.1"/>
    </source>
</evidence>
<dbReference type="InterPro" id="IPR017850">
    <property type="entry name" value="Alkaline_phosphatase_core_sf"/>
</dbReference>
<gene>
    <name evidence="1" type="ORF">GJ688_01325</name>
</gene>
<accession>A0A6I3SF76</accession>
<evidence type="ECO:0000313" key="2">
    <source>
        <dbReference type="Proteomes" id="UP000430670"/>
    </source>
</evidence>
<name>A0A6I3SF76_HELMO</name>
<dbReference type="PANTHER" id="PTHR10151">
    <property type="entry name" value="ECTONUCLEOTIDE PYROPHOSPHATASE/PHOSPHODIESTERASE"/>
    <property type="match status" value="1"/>
</dbReference>
<reference evidence="1 2" key="1">
    <citation type="submission" date="2019-11" db="EMBL/GenBank/DDBJ databases">
        <title>Whole-genome sequence of a the green, strictly anaerobic photosynthetic bacterium Heliobacillus mobilis DSM 6151.</title>
        <authorList>
            <person name="Kyndt J.A."/>
            <person name="Meyer T.E."/>
        </authorList>
    </citation>
    <scope>NUCLEOTIDE SEQUENCE [LARGE SCALE GENOMIC DNA]</scope>
    <source>
        <strain evidence="1 2">DSM 6151</strain>
    </source>
</reference>
<dbReference type="GO" id="GO:0016787">
    <property type="term" value="F:hydrolase activity"/>
    <property type="evidence" value="ECO:0007669"/>
    <property type="project" value="UniProtKB-ARBA"/>
</dbReference>
<dbReference type="Proteomes" id="UP000430670">
    <property type="component" value="Unassembled WGS sequence"/>
</dbReference>
<dbReference type="SUPFAM" id="SSF53649">
    <property type="entry name" value="Alkaline phosphatase-like"/>
    <property type="match status" value="1"/>
</dbReference>
<dbReference type="Pfam" id="PF01663">
    <property type="entry name" value="Phosphodiest"/>
    <property type="match status" value="1"/>
</dbReference>
<sequence>MITISNWGGGTVRRKKVIMFIIDSLHPRVLDDVTHDGSAPALSFLRRKGFSHDRIVSAFPTMTPTALSSIATGTYADQHKVPGFIWFSEMSQRLVNYGATPGAIVKLGVFQSVKNLLYNLNQEHVNPLIKTCHEVLEERGYSSGNINFFIYRGRKRVEPKLPWLIRLAAWLRLKGPIFGPESLVLGECFLSPGLEGFRGPAGPFNKFGFNDTFSCLAARELIRRGRQPDFMAVYLPDNDGYSHRVGPLKSHPCVRKADQMIQQVLNAFPSWEHALEQNSILVTGDHAQCSIGAKHSTILLERMLARFKQLRMLSWGGIGRYDITICPNERMAIIYILRNVDTVQAEVIDTLSSDERIAQIMWREGQKYRVMQPKSRKMLSFWRSDKYEDPYGVRWDYEGDLSVLDGTIKENRLEFGEYPDAFSRIKSAFESQSSTRVLLSARPGYEFYAEDAPIFPGGGSHGSLHESDSVVPAILAGTERDLAHQRIIDFFPWIMESLPATPR</sequence>
<dbReference type="InterPro" id="IPR002591">
    <property type="entry name" value="Phosphodiest/P_Trfase"/>
</dbReference>
<dbReference type="PANTHER" id="PTHR10151:SF120">
    <property type="entry name" value="BIS(5'-ADENOSYL)-TRIPHOSPHATASE"/>
    <property type="match status" value="1"/>
</dbReference>
<comment type="caution">
    <text evidence="1">The sequence shown here is derived from an EMBL/GenBank/DDBJ whole genome shotgun (WGS) entry which is preliminary data.</text>
</comment>
<proteinExistence type="predicted"/>
<dbReference type="AlphaFoldDB" id="A0A6I3SF76"/>
<dbReference type="OrthoDB" id="2381338at2"/>
<keyword evidence="2" id="KW-1185">Reference proteome</keyword>